<protein>
    <submittedName>
        <fullName evidence="2">Uncharacterized protein</fullName>
    </submittedName>
</protein>
<organism evidence="2 3">
    <name type="scientific">Araneus ventricosus</name>
    <name type="common">Orbweaver spider</name>
    <name type="synonym">Epeira ventricosa</name>
    <dbReference type="NCBI Taxonomy" id="182803"/>
    <lineage>
        <taxon>Eukaryota</taxon>
        <taxon>Metazoa</taxon>
        <taxon>Ecdysozoa</taxon>
        <taxon>Arthropoda</taxon>
        <taxon>Chelicerata</taxon>
        <taxon>Arachnida</taxon>
        <taxon>Araneae</taxon>
        <taxon>Araneomorphae</taxon>
        <taxon>Entelegynae</taxon>
        <taxon>Araneoidea</taxon>
        <taxon>Araneidae</taxon>
        <taxon>Araneus</taxon>
    </lineage>
</organism>
<accession>A0A4Y2BXR6</accession>
<dbReference type="AlphaFoldDB" id="A0A4Y2BXR6"/>
<evidence type="ECO:0000313" key="3">
    <source>
        <dbReference type="Proteomes" id="UP000499080"/>
    </source>
</evidence>
<keyword evidence="3" id="KW-1185">Reference proteome</keyword>
<dbReference type="Proteomes" id="UP000499080">
    <property type="component" value="Unassembled WGS sequence"/>
</dbReference>
<evidence type="ECO:0000313" key="2">
    <source>
        <dbReference type="EMBL" id="GBL95944.1"/>
    </source>
</evidence>
<feature type="compositionally biased region" description="Polar residues" evidence="1">
    <location>
        <begin position="41"/>
        <end position="53"/>
    </location>
</feature>
<sequence>MSLHESYSDSTSEFLISCVWPRKTRGGTGGVYFSEKANGGRQRNSNIQQQQGRGPNPIRAGGLSSVIRAKILDDTANTRWTTRSFNCQSKLAPQLISSHRRQRVLQTAPAQVYNATRNSASHTPL</sequence>
<evidence type="ECO:0000256" key="1">
    <source>
        <dbReference type="SAM" id="MobiDB-lite"/>
    </source>
</evidence>
<proteinExistence type="predicted"/>
<reference evidence="2 3" key="1">
    <citation type="journal article" date="2019" name="Sci. Rep.">
        <title>Orb-weaving spider Araneus ventricosus genome elucidates the spidroin gene catalogue.</title>
        <authorList>
            <person name="Kono N."/>
            <person name="Nakamura H."/>
            <person name="Ohtoshi R."/>
            <person name="Moran D.A.P."/>
            <person name="Shinohara A."/>
            <person name="Yoshida Y."/>
            <person name="Fujiwara M."/>
            <person name="Mori M."/>
            <person name="Tomita M."/>
            <person name="Arakawa K."/>
        </authorList>
    </citation>
    <scope>NUCLEOTIDE SEQUENCE [LARGE SCALE GENOMIC DNA]</scope>
</reference>
<feature type="region of interest" description="Disordered" evidence="1">
    <location>
        <begin position="31"/>
        <end position="60"/>
    </location>
</feature>
<name>A0A4Y2BXR6_ARAVE</name>
<comment type="caution">
    <text evidence="2">The sequence shown here is derived from an EMBL/GenBank/DDBJ whole genome shotgun (WGS) entry which is preliminary data.</text>
</comment>
<dbReference type="OrthoDB" id="6431935at2759"/>
<dbReference type="EMBL" id="BGPR01000115">
    <property type="protein sequence ID" value="GBL95944.1"/>
    <property type="molecule type" value="Genomic_DNA"/>
</dbReference>
<gene>
    <name evidence="2" type="ORF">AVEN_227166_1</name>
</gene>